<dbReference type="Proteomes" id="UP000185109">
    <property type="component" value="Chromosome"/>
</dbReference>
<reference evidence="2 3" key="1">
    <citation type="submission" date="2016-09" db="EMBL/GenBank/DDBJ databases">
        <title>The complete genome sequences of Rhizobium gallicum, symbiovars gallicum and phaseoli, symbionts associated to common bean (Phaseolus vulgaris).</title>
        <authorList>
            <person name="Bustos P."/>
            <person name="Santamaria R.I."/>
            <person name="Perez-Carrascal O.M."/>
            <person name="Juarez S."/>
            <person name="Lozano L."/>
            <person name="Martinez-Flores I."/>
            <person name="Martinez-Romero E."/>
            <person name="Cevallos M."/>
            <person name="Romero D."/>
            <person name="Davila G."/>
            <person name="Gonzalez V."/>
        </authorList>
    </citation>
    <scope>NUCLEOTIDE SEQUENCE [LARGE SCALE GENOMIC DNA]</scope>
    <source>
        <strain evidence="2 3">8C-3</strain>
    </source>
</reference>
<feature type="region of interest" description="Disordered" evidence="1">
    <location>
        <begin position="48"/>
        <end position="68"/>
    </location>
</feature>
<proteinExistence type="predicted"/>
<accession>A0A1L5P0T3</accession>
<dbReference type="AlphaFoldDB" id="A0A1L5P0T3"/>
<feature type="compositionally biased region" description="Polar residues" evidence="1">
    <location>
        <begin position="48"/>
        <end position="63"/>
    </location>
</feature>
<evidence type="ECO:0000256" key="1">
    <source>
        <dbReference type="SAM" id="MobiDB-lite"/>
    </source>
</evidence>
<organism evidence="2 3">
    <name type="scientific">Rhizobium etli 8C-3</name>
    <dbReference type="NCBI Taxonomy" id="538025"/>
    <lineage>
        <taxon>Bacteria</taxon>
        <taxon>Pseudomonadati</taxon>
        <taxon>Pseudomonadota</taxon>
        <taxon>Alphaproteobacteria</taxon>
        <taxon>Hyphomicrobiales</taxon>
        <taxon>Rhizobiaceae</taxon>
        <taxon>Rhizobium/Agrobacterium group</taxon>
        <taxon>Rhizobium</taxon>
    </lineage>
</organism>
<dbReference type="EMBL" id="CP017241">
    <property type="protein sequence ID" value="APO73759.1"/>
    <property type="molecule type" value="Genomic_DNA"/>
</dbReference>
<sequence>MALVTAPPRPIVFDLAEGERRFMKLQLHPVITRPCILLNRIAVTNPSIDKTTPNMQADRNFSSKGGHHRASAEAAIMATAGHMTESCEIIKSS</sequence>
<name>A0A1L5P0T3_RHIET</name>
<evidence type="ECO:0000313" key="2">
    <source>
        <dbReference type="EMBL" id="APO73759.1"/>
    </source>
</evidence>
<gene>
    <name evidence="2" type="ORF">AM571_CH00916</name>
</gene>
<evidence type="ECO:0000313" key="3">
    <source>
        <dbReference type="Proteomes" id="UP000185109"/>
    </source>
</evidence>
<protein>
    <submittedName>
        <fullName evidence="2">Uncharacterized protein</fullName>
    </submittedName>
</protein>